<accession>A0A6J4PXK5</accession>
<protein>
    <submittedName>
        <fullName evidence="1">Uncharacterized protein</fullName>
    </submittedName>
</protein>
<dbReference type="AlphaFoldDB" id="A0A6J4PXK5"/>
<reference evidence="1" key="1">
    <citation type="submission" date="2020-02" db="EMBL/GenBank/DDBJ databases">
        <authorList>
            <person name="Meier V. D."/>
        </authorList>
    </citation>
    <scope>NUCLEOTIDE SEQUENCE</scope>
    <source>
        <strain evidence="1">AVDCRST_MAG64</strain>
    </source>
</reference>
<gene>
    <name evidence="1" type="ORF">AVDCRST_MAG64-2961</name>
</gene>
<sequence>MPAFALAAAAGTVLLACFATGIFVLFMPLIYDSAPPAANARSSAVVVQAFQPARRKILKCRLESLDHNNTGPAPAAERRPG</sequence>
<name>A0A6J4PXK5_9BACT</name>
<proteinExistence type="predicted"/>
<evidence type="ECO:0000313" key="1">
    <source>
        <dbReference type="EMBL" id="CAA9422248.1"/>
    </source>
</evidence>
<organism evidence="1">
    <name type="scientific">uncultured Phycisphaerae bacterium</name>
    <dbReference type="NCBI Taxonomy" id="904963"/>
    <lineage>
        <taxon>Bacteria</taxon>
        <taxon>Pseudomonadati</taxon>
        <taxon>Planctomycetota</taxon>
        <taxon>Phycisphaerae</taxon>
        <taxon>environmental samples</taxon>
    </lineage>
</organism>
<dbReference type="EMBL" id="CADCUQ010000673">
    <property type="protein sequence ID" value="CAA9422248.1"/>
    <property type="molecule type" value="Genomic_DNA"/>
</dbReference>